<proteinExistence type="predicted"/>
<reference evidence="3" key="1">
    <citation type="submission" date="2010-08" db="EMBL/GenBank/DDBJ databases">
        <authorList>
            <consortium name="Caenorhabditis japonica Sequencing Consortium"/>
            <person name="Wilson R.K."/>
        </authorList>
    </citation>
    <scope>NUCLEOTIDE SEQUENCE [LARGE SCALE GENOMIC DNA]</scope>
    <source>
        <strain evidence="3">DF5081</strain>
    </source>
</reference>
<accession>A0A8R1E9B9</accession>
<reference evidence="2" key="2">
    <citation type="submission" date="2022-06" db="UniProtKB">
        <authorList>
            <consortium name="EnsemblMetazoa"/>
        </authorList>
    </citation>
    <scope>IDENTIFICATION</scope>
    <source>
        <strain evidence="2">DF5081</strain>
    </source>
</reference>
<organism evidence="2 3">
    <name type="scientific">Caenorhabditis japonica</name>
    <dbReference type="NCBI Taxonomy" id="281687"/>
    <lineage>
        <taxon>Eukaryota</taxon>
        <taxon>Metazoa</taxon>
        <taxon>Ecdysozoa</taxon>
        <taxon>Nematoda</taxon>
        <taxon>Chromadorea</taxon>
        <taxon>Rhabditida</taxon>
        <taxon>Rhabditina</taxon>
        <taxon>Rhabditomorpha</taxon>
        <taxon>Rhabditoidea</taxon>
        <taxon>Rhabditidae</taxon>
        <taxon>Peloderinae</taxon>
        <taxon>Caenorhabditis</taxon>
    </lineage>
</organism>
<evidence type="ECO:0000256" key="1">
    <source>
        <dbReference type="SAM" id="MobiDB-lite"/>
    </source>
</evidence>
<feature type="region of interest" description="Disordered" evidence="1">
    <location>
        <begin position="76"/>
        <end position="117"/>
    </location>
</feature>
<feature type="compositionally biased region" description="Basic and acidic residues" evidence="1">
    <location>
        <begin position="79"/>
        <end position="96"/>
    </location>
</feature>
<sequence>TTPNKGVKSALKSSALISSSAELVSPFAGAPEDMCPPTSKMKHIAVDDRFKHPSYHCSLSEPHINVVSADKILPLSDPNRQETVDCPSPHETRASESSEPPLMNNAETRAVSPPPNTHAALDENQQLIHTAELPVTSPTRASDETEEEEIPGLTLTEFLLESAPEMSVLAYEQPDDTYSLPFLLIPMGDKPPLIALADSGAMCSLFTCAAAVDRGLPVVATKKTRFNGITGSQTIDAPVYHVQLGDRSNTEIFVKGFPGLNVKIQAPSFSKEDALALTHHGIDPRMLADLQARHGQLADLIVGQDILPSLYRDTKTFLLPSGRRIEKTPLGVITHSDPLAERVP</sequence>
<evidence type="ECO:0000313" key="3">
    <source>
        <dbReference type="Proteomes" id="UP000005237"/>
    </source>
</evidence>
<protein>
    <submittedName>
        <fullName evidence="2">Uncharacterized protein</fullName>
    </submittedName>
</protein>
<name>A0A8R1E9B9_CAEJA</name>
<dbReference type="EnsemblMetazoa" id="CJA31804.1">
    <property type="protein sequence ID" value="CJA31804.1"/>
    <property type="gene ID" value="WBGene00207651"/>
</dbReference>
<keyword evidence="3" id="KW-1185">Reference proteome</keyword>
<dbReference type="AlphaFoldDB" id="A0A8R1E9B9"/>
<dbReference type="Proteomes" id="UP000005237">
    <property type="component" value="Unassembled WGS sequence"/>
</dbReference>
<evidence type="ECO:0000313" key="2">
    <source>
        <dbReference type="EnsemblMetazoa" id="CJA31804.1"/>
    </source>
</evidence>